<name>A0AA39TI86_9AGAR</name>
<dbReference type="EMBL" id="JAUEPU010000034">
    <property type="protein sequence ID" value="KAK0490151.1"/>
    <property type="molecule type" value="Genomic_DNA"/>
</dbReference>
<reference evidence="2" key="1">
    <citation type="submission" date="2023-06" db="EMBL/GenBank/DDBJ databases">
        <authorList>
            <consortium name="Lawrence Berkeley National Laboratory"/>
            <person name="Ahrendt S."/>
            <person name="Sahu N."/>
            <person name="Indic B."/>
            <person name="Wong-Bajracharya J."/>
            <person name="Merenyi Z."/>
            <person name="Ke H.-M."/>
            <person name="Monk M."/>
            <person name="Kocsube S."/>
            <person name="Drula E."/>
            <person name="Lipzen A."/>
            <person name="Balint B."/>
            <person name="Henrissat B."/>
            <person name="Andreopoulos B."/>
            <person name="Martin F.M."/>
            <person name="Harder C.B."/>
            <person name="Rigling D."/>
            <person name="Ford K.L."/>
            <person name="Foster G.D."/>
            <person name="Pangilinan J."/>
            <person name="Papanicolaou A."/>
            <person name="Barry K."/>
            <person name="LaButti K."/>
            <person name="Viragh M."/>
            <person name="Koriabine M."/>
            <person name="Yan M."/>
            <person name="Riley R."/>
            <person name="Champramary S."/>
            <person name="Plett K.L."/>
            <person name="Tsai I.J."/>
            <person name="Slot J."/>
            <person name="Sipos G."/>
            <person name="Plett J."/>
            <person name="Nagy L.G."/>
            <person name="Grigoriev I.V."/>
        </authorList>
    </citation>
    <scope>NUCLEOTIDE SEQUENCE</scope>
    <source>
        <strain evidence="2">HWK02</strain>
    </source>
</reference>
<evidence type="ECO:0000256" key="1">
    <source>
        <dbReference type="SAM" id="MobiDB-lite"/>
    </source>
</evidence>
<feature type="compositionally biased region" description="Basic and acidic residues" evidence="1">
    <location>
        <begin position="275"/>
        <end position="299"/>
    </location>
</feature>
<evidence type="ECO:0000313" key="2">
    <source>
        <dbReference type="EMBL" id="KAK0490151.1"/>
    </source>
</evidence>
<dbReference type="Proteomes" id="UP001175228">
    <property type="component" value="Unassembled WGS sequence"/>
</dbReference>
<keyword evidence="3" id="KW-1185">Reference proteome</keyword>
<sequence>MRQLTSFFLVCGRPVVGASPKEPFGLSAVKTDSSEGMIIGDHVSKVKCTYTNRYNAIPTREQGKLRKDHEREVIQGDDGADRMQKVRWNKGKKLVVEGSQTEANTVKENGCKLLSMREPGVGVGVQGILGPLPRKIRERLELNETKSRERTVAVEQLASLIDIVRVYALQRTADLHSVDPAKVSGKERIVGPYLEVTKRNQHAYAIVDNEHGAPPPEERMRESYFDDATAAITAQMSSNARPNMERLLLRGEDNSIHKSGFFEDEERIYQPLQTGDRHKQAAEKSMFKELTPRGRETTA</sequence>
<accession>A0AA39TI86</accession>
<dbReference type="AlphaFoldDB" id="A0AA39TI86"/>
<proteinExistence type="predicted"/>
<gene>
    <name evidence="2" type="ORF">EDD18DRAFT_1109702</name>
</gene>
<organism evidence="2 3">
    <name type="scientific">Armillaria luteobubalina</name>
    <dbReference type="NCBI Taxonomy" id="153913"/>
    <lineage>
        <taxon>Eukaryota</taxon>
        <taxon>Fungi</taxon>
        <taxon>Dikarya</taxon>
        <taxon>Basidiomycota</taxon>
        <taxon>Agaricomycotina</taxon>
        <taxon>Agaricomycetes</taxon>
        <taxon>Agaricomycetidae</taxon>
        <taxon>Agaricales</taxon>
        <taxon>Marasmiineae</taxon>
        <taxon>Physalacriaceae</taxon>
        <taxon>Armillaria</taxon>
    </lineage>
</organism>
<comment type="caution">
    <text evidence="2">The sequence shown here is derived from an EMBL/GenBank/DDBJ whole genome shotgun (WGS) entry which is preliminary data.</text>
</comment>
<protein>
    <submittedName>
        <fullName evidence="2">Uncharacterized protein</fullName>
    </submittedName>
</protein>
<evidence type="ECO:0000313" key="3">
    <source>
        <dbReference type="Proteomes" id="UP001175228"/>
    </source>
</evidence>
<feature type="region of interest" description="Disordered" evidence="1">
    <location>
        <begin position="272"/>
        <end position="299"/>
    </location>
</feature>